<feature type="compositionally biased region" description="Basic and acidic residues" evidence="1">
    <location>
        <begin position="288"/>
        <end position="302"/>
    </location>
</feature>
<name>A0A938B3K6_UNCTE</name>
<dbReference type="Gene3D" id="3.40.50.10900">
    <property type="entry name" value="PAC-like subunit"/>
    <property type="match status" value="1"/>
</dbReference>
<dbReference type="PIRSF" id="PIRSF028754">
    <property type="entry name" value="UCP028754"/>
    <property type="match status" value="1"/>
</dbReference>
<evidence type="ECO:0000313" key="2">
    <source>
        <dbReference type="EMBL" id="MBM3223830.1"/>
    </source>
</evidence>
<gene>
    <name evidence="2" type="ORF">FJZ47_08530</name>
</gene>
<dbReference type="EMBL" id="VGLS01000207">
    <property type="protein sequence ID" value="MBM3223830.1"/>
    <property type="molecule type" value="Genomic_DNA"/>
</dbReference>
<dbReference type="InterPro" id="IPR019151">
    <property type="entry name" value="Proteasome_assmbl_chaperone_2"/>
</dbReference>
<dbReference type="AlphaFoldDB" id="A0A938B3K6"/>
<dbReference type="InterPro" id="IPR038389">
    <property type="entry name" value="PSMG2_sf"/>
</dbReference>
<dbReference type="SUPFAM" id="SSF159659">
    <property type="entry name" value="Cgl1923-like"/>
    <property type="match status" value="1"/>
</dbReference>
<protein>
    <submittedName>
        <fullName evidence="2">PAC2 family protein</fullName>
    </submittedName>
</protein>
<proteinExistence type="predicted"/>
<evidence type="ECO:0000313" key="3">
    <source>
        <dbReference type="Proteomes" id="UP000712673"/>
    </source>
</evidence>
<dbReference type="InterPro" id="IPR008492">
    <property type="entry name" value="Rv2714-like"/>
</dbReference>
<feature type="region of interest" description="Disordered" evidence="1">
    <location>
        <begin position="260"/>
        <end position="302"/>
    </location>
</feature>
<evidence type="ECO:0000256" key="1">
    <source>
        <dbReference type="SAM" id="MobiDB-lite"/>
    </source>
</evidence>
<organism evidence="2 3">
    <name type="scientific">Tectimicrobiota bacterium</name>
    <dbReference type="NCBI Taxonomy" id="2528274"/>
    <lineage>
        <taxon>Bacteria</taxon>
        <taxon>Pseudomonadati</taxon>
        <taxon>Nitrospinota/Tectimicrobiota group</taxon>
        <taxon>Candidatus Tectimicrobiota</taxon>
    </lineage>
</organism>
<dbReference type="Pfam" id="PF09754">
    <property type="entry name" value="PAC2"/>
    <property type="match status" value="1"/>
</dbReference>
<accession>A0A938B3K6</accession>
<reference evidence="2" key="1">
    <citation type="submission" date="2019-03" db="EMBL/GenBank/DDBJ databases">
        <title>Lake Tanganyika Metagenome-Assembled Genomes (MAGs).</title>
        <authorList>
            <person name="Tran P."/>
        </authorList>
    </citation>
    <scope>NUCLEOTIDE SEQUENCE</scope>
    <source>
        <strain evidence="2">K_DeepCast_65m_m2_066</strain>
    </source>
</reference>
<comment type="caution">
    <text evidence="2">The sequence shown here is derived from an EMBL/GenBank/DDBJ whole genome shotgun (WGS) entry which is preliminary data.</text>
</comment>
<dbReference type="Proteomes" id="UP000712673">
    <property type="component" value="Unassembled WGS sequence"/>
</dbReference>
<sequence length="302" mass="33847">MPTITFHRALPSTVPMMVMAFGGWINAGEAATSTMKHLVQHLAASRLASWDAEEFFVLTQNRPTVRLDAEGIRELQWPQSDLHVWEPADGRAGLLLFSSMEPHLQWRTFTKELLDVAEQCGVHRIISIGALLAEQPHTRPARVTGRSTDPAWQALVERWGIYRPSRYQGPTGISTVVLEAAAKRGMTHLSFMGQAPHYLQGTANPDVIQALLTMLNRVLDVDVNVSQFDEAIKRFRAECDQAVKRNTALQDHIQELEQAYDAASDTPQRAPQDDEEPNPARLIQEIENFLREGREGGSRPLN</sequence>